<accession>A0AAU7C876</accession>
<dbReference type="AlphaFoldDB" id="A0AAU7C876"/>
<evidence type="ECO:0000259" key="1">
    <source>
        <dbReference type="Pfam" id="PF01522"/>
    </source>
</evidence>
<dbReference type="InterPro" id="IPR006311">
    <property type="entry name" value="TAT_signal"/>
</dbReference>
<proteinExistence type="predicted"/>
<dbReference type="GO" id="GO:0005975">
    <property type="term" value="P:carbohydrate metabolic process"/>
    <property type="evidence" value="ECO:0007669"/>
    <property type="project" value="InterPro"/>
</dbReference>
<dbReference type="GO" id="GO:0016810">
    <property type="term" value="F:hydrolase activity, acting on carbon-nitrogen (but not peptide) bonds"/>
    <property type="evidence" value="ECO:0007669"/>
    <property type="project" value="InterPro"/>
</dbReference>
<name>A0AAU7C876_9BACT</name>
<dbReference type="SUPFAM" id="SSF88713">
    <property type="entry name" value="Glycoside hydrolase/deacetylase"/>
    <property type="match status" value="1"/>
</dbReference>
<feature type="domain" description="NodB homology" evidence="1">
    <location>
        <begin position="72"/>
        <end position="183"/>
    </location>
</feature>
<sequence>MLPTRREFLASTLSTTGLLAAGAQRVRAADPPADKALIAITLDLEMSRNFPAWDDTHWDFEKGNLDQDTKRYAVEAARRVKAKGGRIHFFALGQTFEQENVDWLREIIAQGHPVGNHTYDHVYVLATKPEDIQFRFKRAPWLIEGKSPAEVIAANIRMASEAMKQRVGIEPAGFRTPGGFSNGISDRPDVQELLLKLGYRWVSSRYPAHPASPPGQSPTSEVIKGVVAAQAQAQPFVYPSGLIEVPMSPVSDINAFRTGRWPLEAFMETIRAGVSWAIENQATFDFLAHPSCLGVVDPKFRTIEMICEMVEKAGPRAILTDLGTIAQRAKANAGR</sequence>
<organism evidence="2">
    <name type="scientific">Singulisphaera sp. Ch08</name>
    <dbReference type="NCBI Taxonomy" id="3120278"/>
    <lineage>
        <taxon>Bacteria</taxon>
        <taxon>Pseudomonadati</taxon>
        <taxon>Planctomycetota</taxon>
        <taxon>Planctomycetia</taxon>
        <taxon>Isosphaerales</taxon>
        <taxon>Isosphaeraceae</taxon>
        <taxon>Singulisphaera</taxon>
    </lineage>
</organism>
<dbReference type="PROSITE" id="PS51318">
    <property type="entry name" value="TAT"/>
    <property type="match status" value="1"/>
</dbReference>
<dbReference type="InterPro" id="IPR002509">
    <property type="entry name" value="NODB_dom"/>
</dbReference>
<dbReference type="RefSeq" id="WP_406693917.1">
    <property type="nucleotide sequence ID" value="NZ_CP155447.1"/>
</dbReference>
<dbReference type="InterPro" id="IPR011330">
    <property type="entry name" value="Glyco_hydro/deAcase_b/a-brl"/>
</dbReference>
<dbReference type="Gene3D" id="3.20.20.370">
    <property type="entry name" value="Glycoside hydrolase/deacetylase"/>
    <property type="match status" value="1"/>
</dbReference>
<protein>
    <submittedName>
        <fullName evidence="2">Polysaccharide deacetylase family protein</fullName>
    </submittedName>
</protein>
<dbReference type="EMBL" id="CP155447">
    <property type="protein sequence ID" value="XBH01224.1"/>
    <property type="molecule type" value="Genomic_DNA"/>
</dbReference>
<gene>
    <name evidence="2" type="ORF">V5E97_23035</name>
</gene>
<evidence type="ECO:0000313" key="2">
    <source>
        <dbReference type="EMBL" id="XBH01224.1"/>
    </source>
</evidence>
<dbReference type="Pfam" id="PF01522">
    <property type="entry name" value="Polysacc_deac_1"/>
    <property type="match status" value="1"/>
</dbReference>
<reference evidence="2" key="1">
    <citation type="submission" date="2024-05" db="EMBL/GenBank/DDBJ databases">
        <title>Planctomycetes of the genus Singulisphaera possess chitinolytic capabilities.</title>
        <authorList>
            <person name="Ivanova A."/>
        </authorList>
    </citation>
    <scope>NUCLEOTIDE SEQUENCE</scope>
    <source>
        <strain evidence="2">Ch08T</strain>
    </source>
</reference>